<accession>A0AA38MA65</accession>
<gene>
    <name evidence="1" type="ORF">Zmor_020878</name>
</gene>
<sequence length="346" mass="39702">MNLPRYKFSKEAEPQLLQFLKIATEQKSHKNCNLESYEVWKKLLPLDPTLIKQVNEFQTPPVAIIDLCSDEEPQPQDVDVPDVPLQSENEGEINLSVSSESSISDIVLVIKENLQTQNDVSDTAKEYIGKCCSNDLDLLFKLLDQTLTNEEVYYFGVALQGIITNLLVIPLCHHLLMPKIRKEFCDKLLILLEQFSQNYSSVLEEECLVVLKTLSQDEIAIFLEYMKKLNSRFQATLVRNFILAVEKLDENCLVIVGTLLNHEVEYEALNKFVEMLSTIAEDRDKDKNFGKLLMKVVEVLGPNIVHVEKPLRHIISGHKSVWKSKLQKTFSSCYEDSQLFSQSFRD</sequence>
<dbReference type="Proteomes" id="UP001168821">
    <property type="component" value="Unassembled WGS sequence"/>
</dbReference>
<protein>
    <submittedName>
        <fullName evidence="1">Uncharacterized protein</fullName>
    </submittedName>
</protein>
<organism evidence="1 2">
    <name type="scientific">Zophobas morio</name>
    <dbReference type="NCBI Taxonomy" id="2755281"/>
    <lineage>
        <taxon>Eukaryota</taxon>
        <taxon>Metazoa</taxon>
        <taxon>Ecdysozoa</taxon>
        <taxon>Arthropoda</taxon>
        <taxon>Hexapoda</taxon>
        <taxon>Insecta</taxon>
        <taxon>Pterygota</taxon>
        <taxon>Neoptera</taxon>
        <taxon>Endopterygota</taxon>
        <taxon>Coleoptera</taxon>
        <taxon>Polyphaga</taxon>
        <taxon>Cucujiformia</taxon>
        <taxon>Tenebrionidae</taxon>
        <taxon>Zophobas</taxon>
    </lineage>
</organism>
<dbReference type="Gene3D" id="1.25.40.480">
    <property type="match status" value="1"/>
</dbReference>
<proteinExistence type="predicted"/>
<comment type="caution">
    <text evidence="1">The sequence shown here is derived from an EMBL/GenBank/DDBJ whole genome shotgun (WGS) entry which is preliminary data.</text>
</comment>
<reference evidence="1" key="1">
    <citation type="journal article" date="2023" name="G3 (Bethesda)">
        <title>Whole genome assemblies of Zophobas morio and Tenebrio molitor.</title>
        <authorList>
            <person name="Kaur S."/>
            <person name="Stinson S.A."/>
            <person name="diCenzo G.C."/>
        </authorList>
    </citation>
    <scope>NUCLEOTIDE SEQUENCE</scope>
    <source>
        <strain evidence="1">QUZm001</strain>
    </source>
</reference>
<evidence type="ECO:0000313" key="2">
    <source>
        <dbReference type="Proteomes" id="UP001168821"/>
    </source>
</evidence>
<name>A0AA38MA65_9CUCU</name>
<dbReference type="EMBL" id="JALNTZ010000006">
    <property type="protein sequence ID" value="KAJ3649118.1"/>
    <property type="molecule type" value="Genomic_DNA"/>
</dbReference>
<keyword evidence="2" id="KW-1185">Reference proteome</keyword>
<evidence type="ECO:0000313" key="1">
    <source>
        <dbReference type="EMBL" id="KAJ3649118.1"/>
    </source>
</evidence>
<dbReference type="AlphaFoldDB" id="A0AA38MA65"/>